<dbReference type="STRING" id="856793.MICA_93"/>
<evidence type="ECO:0000313" key="2">
    <source>
        <dbReference type="EMBL" id="AEP08440.1"/>
    </source>
</evidence>
<reference evidence="2 3" key="1">
    <citation type="journal article" date="2011" name="BMC Genomics">
        <title>Genomic insights into an obligate epibiotic bacterial predator: Micavibrio aeruginosavorus ARL-13.</title>
        <authorList>
            <person name="Wang Z."/>
            <person name="Kadouri D."/>
            <person name="Wu M."/>
        </authorList>
    </citation>
    <scope>NUCLEOTIDE SEQUENCE [LARGE SCALE GENOMIC DNA]</scope>
    <source>
        <strain evidence="2 3">ARL-13</strain>
    </source>
</reference>
<accession>G2KMQ3</accession>
<protein>
    <submittedName>
        <fullName evidence="2">Hemolysin-type calcium-binding repeat family protein</fullName>
    </submittedName>
</protein>
<dbReference type="InterPro" id="IPR019960">
    <property type="entry name" value="T1SS_VCA0849"/>
</dbReference>
<dbReference type="EMBL" id="CP002382">
    <property type="protein sequence ID" value="AEP08440.1"/>
    <property type="molecule type" value="Genomic_DNA"/>
</dbReference>
<dbReference type="SUPFAM" id="SSF51120">
    <property type="entry name" value="beta-Roll"/>
    <property type="match status" value="2"/>
</dbReference>
<dbReference type="Gene3D" id="2.160.20.160">
    <property type="match status" value="1"/>
</dbReference>
<dbReference type="InterPro" id="IPR011049">
    <property type="entry name" value="Serralysin-like_metalloprot_C"/>
</dbReference>
<dbReference type="AlphaFoldDB" id="G2KMQ3"/>
<gene>
    <name evidence="2" type="ordered locus">MICA_93</name>
</gene>
<keyword evidence="3" id="KW-1185">Reference proteome</keyword>
<feature type="region of interest" description="Disordered" evidence="1">
    <location>
        <begin position="146"/>
        <end position="165"/>
    </location>
</feature>
<dbReference type="eggNOG" id="COG2931">
    <property type="taxonomic scope" value="Bacteria"/>
</dbReference>
<evidence type="ECO:0000313" key="3">
    <source>
        <dbReference type="Proteomes" id="UP000009286"/>
    </source>
</evidence>
<proteinExistence type="predicted"/>
<dbReference type="HOGENOM" id="CLU_582423_0_0_5"/>
<dbReference type="KEGG" id="mai:MICA_93"/>
<dbReference type="Proteomes" id="UP000009286">
    <property type="component" value="Chromosome"/>
</dbReference>
<sequence>MRIDPHAVSKDNNPSVDSAETQIAAASNEAAPADDTNAAAADDVEVFPVTIPDDRASPAEDAAVEDGPAIIDTLKSSSTVVPTPKPAAPVNEGFGFQSTAPTISALYDDDLFALGVIIDDDFNSGSFISVSSFDLTAGQGFRPADLFRPAPDAGSGDGGSPPPPSYDFTINGTAGHDFISNLHIGTVTNLNPVGSPFYGPARFYFDHLPGQEYSWDGAVFTSTIDASTFDPYAAVPPAGTYAIYGDDGTDFIIALTSDGLVDAGNGNNSIEVYGDNNIVQSGDGNDLYYVSGNNNTIDGGESSDRIVVRGDNNTIETGGSDPGHNMGSYYVSVSGNNNTINADDVEGWHAVYGDDNVMNTYGGEDDITISGNRNTLDAGADDDHITIDGDENDLYGGAGADWFDFQTGATDNVIHDFNRGEGDFIDIRDILSGYDHGVDDADDFIQLVANGTDTDVYVSASGDGNFDRLATIVGGFGGASVDDLITNGSLAVADM</sequence>
<organism evidence="2 3">
    <name type="scientific">Micavibrio aeruginosavorus (strain ARL-13)</name>
    <dbReference type="NCBI Taxonomy" id="856793"/>
    <lineage>
        <taxon>Bacteria</taxon>
        <taxon>Pseudomonadati</taxon>
        <taxon>Bdellovibrionota</taxon>
        <taxon>Bdellovibrionia</taxon>
        <taxon>Bdellovibrionales</taxon>
        <taxon>Pseudobdellovibrionaceae</taxon>
        <taxon>Micavibrio</taxon>
    </lineage>
</organism>
<name>G2KMQ3_MICAA</name>
<dbReference type="NCBIfam" id="TIGR03661">
    <property type="entry name" value="T1SS_VCA0849"/>
    <property type="match status" value="1"/>
</dbReference>
<dbReference type="RefSeq" id="WP_014101663.1">
    <property type="nucleotide sequence ID" value="NC_016026.1"/>
</dbReference>
<evidence type="ECO:0000256" key="1">
    <source>
        <dbReference type="SAM" id="MobiDB-lite"/>
    </source>
</evidence>